<keyword evidence="9" id="KW-1185">Reference proteome</keyword>
<dbReference type="PANTHER" id="PTHR11266">
    <property type="entry name" value="PEROXISOMAL MEMBRANE PROTEIN 2, PXMP2 MPV17"/>
    <property type="match status" value="1"/>
</dbReference>
<comment type="caution">
    <text evidence="8">The sequence shown here is derived from an EMBL/GenBank/DDBJ whole genome shotgun (WGS) entry which is preliminary data.</text>
</comment>
<feature type="chain" id="PRO_5044876957" description="Peroxisomal membrane protein 2" evidence="7">
    <location>
        <begin position="20"/>
        <end position="239"/>
    </location>
</feature>
<comment type="similarity">
    <text evidence="2 6">Belongs to the peroxisomal membrane protein PXMP2/4 family.</text>
</comment>
<dbReference type="InterPro" id="IPR007248">
    <property type="entry name" value="Mpv17_PMP22"/>
</dbReference>
<dbReference type="PANTHER" id="PTHR11266:SF17">
    <property type="entry name" value="PROTEIN MPV17"/>
    <property type="match status" value="1"/>
</dbReference>
<dbReference type="AlphaFoldDB" id="A0ABD3PT77"/>
<evidence type="ECO:0000256" key="3">
    <source>
        <dbReference type="ARBA" id="ARBA00022692"/>
    </source>
</evidence>
<feature type="signal peptide" evidence="7">
    <location>
        <begin position="1"/>
        <end position="19"/>
    </location>
</feature>
<keyword evidence="7" id="KW-0732">Signal</keyword>
<keyword evidence="3" id="KW-0812">Transmembrane</keyword>
<evidence type="ECO:0000256" key="4">
    <source>
        <dbReference type="ARBA" id="ARBA00022989"/>
    </source>
</evidence>
<evidence type="ECO:0000256" key="5">
    <source>
        <dbReference type="ARBA" id="ARBA00023136"/>
    </source>
</evidence>
<evidence type="ECO:0000313" key="9">
    <source>
        <dbReference type="Proteomes" id="UP001530400"/>
    </source>
</evidence>
<dbReference type="EMBL" id="JALLPJ020000494">
    <property type="protein sequence ID" value="KAL3790561.1"/>
    <property type="molecule type" value="Genomic_DNA"/>
</dbReference>
<evidence type="ECO:0008006" key="10">
    <source>
        <dbReference type="Google" id="ProtNLM"/>
    </source>
</evidence>
<evidence type="ECO:0000256" key="7">
    <source>
        <dbReference type="SAM" id="SignalP"/>
    </source>
</evidence>
<dbReference type="Proteomes" id="UP001530400">
    <property type="component" value="Unassembled WGS sequence"/>
</dbReference>
<gene>
    <name evidence="8" type="ORF">ACHAWO_013946</name>
</gene>
<evidence type="ECO:0000256" key="6">
    <source>
        <dbReference type="RuleBase" id="RU363053"/>
    </source>
</evidence>
<proteinExistence type="inferred from homology"/>
<dbReference type="Pfam" id="PF04117">
    <property type="entry name" value="Mpv17_PMP22"/>
    <property type="match status" value="1"/>
</dbReference>
<dbReference type="GO" id="GO:0016020">
    <property type="term" value="C:membrane"/>
    <property type="evidence" value="ECO:0007669"/>
    <property type="project" value="UniProtKB-SubCell"/>
</dbReference>
<keyword evidence="4" id="KW-1133">Transmembrane helix</keyword>
<keyword evidence="5" id="KW-0472">Membrane</keyword>
<organism evidence="8 9">
    <name type="scientific">Cyclotella atomus</name>
    <dbReference type="NCBI Taxonomy" id="382360"/>
    <lineage>
        <taxon>Eukaryota</taxon>
        <taxon>Sar</taxon>
        <taxon>Stramenopiles</taxon>
        <taxon>Ochrophyta</taxon>
        <taxon>Bacillariophyta</taxon>
        <taxon>Coscinodiscophyceae</taxon>
        <taxon>Thalassiosirophycidae</taxon>
        <taxon>Stephanodiscales</taxon>
        <taxon>Stephanodiscaceae</taxon>
        <taxon>Cyclotella</taxon>
    </lineage>
</organism>
<evidence type="ECO:0000313" key="8">
    <source>
        <dbReference type="EMBL" id="KAL3790561.1"/>
    </source>
</evidence>
<name>A0ABD3PT77_9STRA</name>
<protein>
    <recommendedName>
        <fullName evidence="10">Peroxisomal membrane protein 2</fullName>
    </recommendedName>
</protein>
<evidence type="ECO:0000256" key="2">
    <source>
        <dbReference type="ARBA" id="ARBA00006824"/>
    </source>
</evidence>
<evidence type="ECO:0000256" key="1">
    <source>
        <dbReference type="ARBA" id="ARBA00004141"/>
    </source>
</evidence>
<sequence>MKLFTTIIVSSCLAAQAFGVSPVVSKSKGLPKPALIGKHKSPLRQKHAADVSPLFRDPTITRGGAIPGLDAYSEALDKNPITTKALTSLAGWFLGDLLAQVFIAGGPVDWKRLATLSFFGFIYHGPSGHYFYNWLDKQIPGTDAIPVFSKVAIDQIIWCPIFMSVFFTYLGLMNGDSLNVIGNKIKNDLLTACQGSWKVWPLVHLINFRFVPNKWRIPYINAVQIAFNMFLSLLGSKKA</sequence>
<accession>A0ABD3PT77</accession>
<comment type="subcellular location">
    <subcellularLocation>
        <location evidence="1">Membrane</location>
        <topology evidence="1">Multi-pass membrane protein</topology>
    </subcellularLocation>
</comment>
<reference evidence="8 9" key="1">
    <citation type="submission" date="2024-10" db="EMBL/GenBank/DDBJ databases">
        <title>Updated reference genomes for cyclostephanoid diatoms.</title>
        <authorList>
            <person name="Roberts W.R."/>
            <person name="Alverson A.J."/>
        </authorList>
    </citation>
    <scope>NUCLEOTIDE SEQUENCE [LARGE SCALE GENOMIC DNA]</scope>
    <source>
        <strain evidence="8 9">AJA010-31</strain>
    </source>
</reference>